<dbReference type="GO" id="GO:0005737">
    <property type="term" value="C:cytoplasm"/>
    <property type="evidence" value="ECO:0000318"/>
    <property type="project" value="GO_Central"/>
</dbReference>
<dbReference type="SMART" id="SM00369">
    <property type="entry name" value="LRR_TYP"/>
    <property type="match status" value="3"/>
</dbReference>
<evidence type="ECO:0000313" key="9">
    <source>
        <dbReference type="EnsemblMetazoa" id="XP_030828124"/>
    </source>
</evidence>
<dbReference type="RefSeq" id="XP_030828124.1">
    <property type="nucleotide sequence ID" value="XM_030972264.1"/>
</dbReference>
<dbReference type="FunFam" id="3.80.10.10:FF:000658">
    <property type="entry name" value="Serine/threonine-protein kinase 11-interacting protein"/>
    <property type="match status" value="1"/>
</dbReference>
<dbReference type="InterPro" id="IPR057676">
    <property type="entry name" value="PH_S11IP_C"/>
</dbReference>
<dbReference type="Gene3D" id="3.80.10.10">
    <property type="entry name" value="Ribonuclease Inhibitor"/>
    <property type="match status" value="2"/>
</dbReference>
<keyword evidence="2" id="KW-0963">Cytoplasm</keyword>
<dbReference type="InterPro" id="IPR001611">
    <property type="entry name" value="Leu-rich_rpt"/>
</dbReference>
<dbReference type="Pfam" id="PF25357">
    <property type="entry name" value="PH_S11IP"/>
    <property type="match status" value="1"/>
</dbReference>
<evidence type="ECO:0000256" key="4">
    <source>
        <dbReference type="ARBA" id="ARBA00022737"/>
    </source>
</evidence>
<evidence type="ECO:0000259" key="8">
    <source>
        <dbReference type="Pfam" id="PF25624"/>
    </source>
</evidence>
<feature type="compositionally biased region" description="Polar residues" evidence="5">
    <location>
        <begin position="1132"/>
        <end position="1149"/>
    </location>
</feature>
<comment type="subcellular location">
    <subcellularLocation>
        <location evidence="1">Cytoplasm</location>
    </subcellularLocation>
</comment>
<dbReference type="PANTHER" id="PTHR15454:SF69">
    <property type="entry name" value="SERINE_THREONINE-PROTEIN KINASE 11-INTERACTING PROTEIN"/>
    <property type="match status" value="1"/>
</dbReference>
<keyword evidence="4" id="KW-0677">Repeat</keyword>
<feature type="region of interest" description="Disordered" evidence="5">
    <location>
        <begin position="510"/>
        <end position="542"/>
    </location>
</feature>
<dbReference type="Proteomes" id="UP000007110">
    <property type="component" value="Unassembled WGS sequence"/>
</dbReference>
<reference evidence="9" key="2">
    <citation type="submission" date="2021-01" db="UniProtKB">
        <authorList>
            <consortium name="EnsemblMetazoa"/>
        </authorList>
    </citation>
    <scope>IDENTIFICATION</scope>
</reference>
<evidence type="ECO:0000256" key="5">
    <source>
        <dbReference type="SAM" id="MobiDB-lite"/>
    </source>
</evidence>
<organism evidence="9 10">
    <name type="scientific">Strongylocentrotus purpuratus</name>
    <name type="common">Purple sea urchin</name>
    <dbReference type="NCBI Taxonomy" id="7668"/>
    <lineage>
        <taxon>Eukaryota</taxon>
        <taxon>Metazoa</taxon>
        <taxon>Echinodermata</taxon>
        <taxon>Eleutherozoa</taxon>
        <taxon>Echinozoa</taxon>
        <taxon>Echinoidea</taxon>
        <taxon>Euechinoidea</taxon>
        <taxon>Echinacea</taxon>
        <taxon>Camarodonta</taxon>
        <taxon>Echinidea</taxon>
        <taxon>Strongylocentrotidae</taxon>
        <taxon>Strongylocentrotus</taxon>
    </lineage>
</organism>
<feature type="compositionally biased region" description="Basic and acidic residues" evidence="5">
    <location>
        <begin position="1150"/>
        <end position="1167"/>
    </location>
</feature>
<evidence type="ECO:0000259" key="6">
    <source>
        <dbReference type="Pfam" id="PF23142"/>
    </source>
</evidence>
<feature type="compositionally biased region" description="Polar residues" evidence="5">
    <location>
        <begin position="456"/>
        <end position="468"/>
    </location>
</feature>
<protein>
    <recommendedName>
        <fullName evidence="11">Serine/threonine-protein kinase 11-interacting protein</fullName>
    </recommendedName>
</protein>
<proteinExistence type="predicted"/>
<dbReference type="OMA" id="DERDIFH"/>
<dbReference type="Pfam" id="PF25624">
    <property type="entry name" value="PH_S11IP_C"/>
    <property type="match status" value="1"/>
</dbReference>
<feature type="domain" description="STK11-interacting protein C-terminal PH" evidence="8">
    <location>
        <begin position="1412"/>
        <end position="1525"/>
    </location>
</feature>
<keyword evidence="3" id="KW-0433">Leucine-rich repeat</keyword>
<feature type="region of interest" description="Disordered" evidence="5">
    <location>
        <begin position="817"/>
        <end position="889"/>
    </location>
</feature>
<feature type="region of interest" description="Disordered" evidence="5">
    <location>
        <begin position="918"/>
        <end position="1030"/>
    </location>
</feature>
<evidence type="ECO:0000256" key="2">
    <source>
        <dbReference type="ARBA" id="ARBA00022490"/>
    </source>
</evidence>
<dbReference type="InterPro" id="IPR003591">
    <property type="entry name" value="Leu-rich_rpt_typical-subtyp"/>
</dbReference>
<dbReference type="OrthoDB" id="7451790at2759"/>
<dbReference type="GeneID" id="100889389"/>
<keyword evidence="10" id="KW-1185">Reference proteome</keyword>
<feature type="region of interest" description="Disordered" evidence="5">
    <location>
        <begin position="365"/>
        <end position="423"/>
    </location>
</feature>
<dbReference type="InterPro" id="IPR057288">
    <property type="entry name" value="PH_PLEKHM2"/>
</dbReference>
<dbReference type="InterPro" id="IPR032675">
    <property type="entry name" value="LRR_dom_sf"/>
</dbReference>
<feature type="compositionally biased region" description="Basic and acidic residues" evidence="5">
    <location>
        <begin position="533"/>
        <end position="542"/>
    </location>
</feature>
<evidence type="ECO:0008006" key="11">
    <source>
        <dbReference type="Google" id="ProtNLM"/>
    </source>
</evidence>
<feature type="compositionally biased region" description="Low complexity" evidence="5">
    <location>
        <begin position="862"/>
        <end position="882"/>
    </location>
</feature>
<evidence type="ECO:0000256" key="3">
    <source>
        <dbReference type="ARBA" id="ARBA00022614"/>
    </source>
</evidence>
<feature type="compositionally biased region" description="Basic residues" evidence="5">
    <location>
        <begin position="371"/>
        <end position="382"/>
    </location>
</feature>
<dbReference type="KEGG" id="spu:100889389"/>
<feature type="compositionally biased region" description="Polar residues" evidence="5">
    <location>
        <begin position="976"/>
        <end position="1000"/>
    </location>
</feature>
<accession>A0A7M7MXT8</accession>
<dbReference type="SUPFAM" id="SSF52075">
    <property type="entry name" value="Outer arm dynein light chain 1"/>
    <property type="match status" value="1"/>
</dbReference>
<reference evidence="10" key="1">
    <citation type="submission" date="2015-02" db="EMBL/GenBank/DDBJ databases">
        <title>Genome sequencing for Strongylocentrotus purpuratus.</title>
        <authorList>
            <person name="Murali S."/>
            <person name="Liu Y."/>
            <person name="Vee V."/>
            <person name="English A."/>
            <person name="Wang M."/>
            <person name="Skinner E."/>
            <person name="Han Y."/>
            <person name="Muzny D.M."/>
            <person name="Worley K.C."/>
            <person name="Gibbs R.A."/>
        </authorList>
    </citation>
    <scope>NUCLEOTIDE SEQUENCE</scope>
</reference>
<dbReference type="InParanoid" id="A0A7M7MXT8"/>
<dbReference type="PROSITE" id="PS51450">
    <property type="entry name" value="LRR"/>
    <property type="match status" value="3"/>
</dbReference>
<dbReference type="FunFam" id="3.80.10.10:FF:001451">
    <property type="entry name" value="AGAP010218-PA"/>
    <property type="match status" value="1"/>
</dbReference>
<evidence type="ECO:0000259" key="7">
    <source>
        <dbReference type="Pfam" id="PF25357"/>
    </source>
</evidence>
<dbReference type="PANTHER" id="PTHR15454">
    <property type="entry name" value="NISCHARIN RELATED"/>
    <property type="match status" value="1"/>
</dbReference>
<dbReference type="EnsemblMetazoa" id="XM_030972264">
    <property type="protein sequence ID" value="XP_030828124"/>
    <property type="gene ID" value="LOC100889389"/>
</dbReference>
<feature type="region of interest" description="Disordered" evidence="5">
    <location>
        <begin position="1132"/>
        <end position="1189"/>
    </location>
</feature>
<feature type="compositionally biased region" description="Polar residues" evidence="5">
    <location>
        <begin position="401"/>
        <end position="420"/>
    </location>
</feature>
<feature type="domain" description="PLEKHM2 PH" evidence="6">
    <location>
        <begin position="1225"/>
        <end position="1358"/>
    </location>
</feature>
<feature type="region of interest" description="Disordered" evidence="5">
    <location>
        <begin position="445"/>
        <end position="481"/>
    </location>
</feature>
<feature type="compositionally biased region" description="Polar residues" evidence="5">
    <location>
        <begin position="817"/>
        <end position="835"/>
    </location>
</feature>
<evidence type="ECO:0000313" key="10">
    <source>
        <dbReference type="Proteomes" id="UP000007110"/>
    </source>
</evidence>
<dbReference type="CTD" id="114790"/>
<feature type="domain" description="Serine/threonine-protein kinase 11-interacting protein PH" evidence="7">
    <location>
        <begin position="583"/>
        <end position="694"/>
    </location>
</feature>
<sequence length="1534" mass="170468">MANSSGNTSIAQDPVERLAAFLRRGQSDIKVLTGKSKLSLTTVYLSILNRCFATTHPNDSSTEVVEGGQKYDAESVKYLRDILHRTVGLKLLHENATLKGAVDVSRFHALTVLEVKRVPVHFLVGLGSLRSQLRVLICSRCVHSLQMLLVGCGGDKAEEQDWPVLHTLNLSHNYIDALDESLRFLPALKALDLSHNNIRHTRDYFESLPEIIHLNLSFNQLTRVPSLGEFIPSHLQTLFLRGNNIESLSGVEYLEEIATLDLAKNAIFDTSDLFSLGYLHRLRKMHFDGNPFTFQSKWRLMIARYLAPNAAKIVTFIDEIPLTKAEIQIVPTKSMVRPMRPDYLSDNFSASLRSDMSYDLEESMDLEASQKKRKSRVKRFSTKVRNASISEQSDDKKQRARQQLSDAGAKSSSSPRSTPGTDAKKEFEDMRQMHGKDWLLALHNPYEPVSKPPVPSNQTAEPHHTTPNAKPGSLNHEDGTRRNVQVDVHVERDGDAVRRGPAVVVEEVVERTSMPSEESAGLKSFDGVNGRVKGQEDNEGVKQLERQASDEQFDLLMRQESQLQIRMNDGDLKEEEDHEEEEDGGIDLCGPLLIRLHKTEPPVQLFVTVKEAFIEEKNLYGKVVQRLETKTLKGMNMSIEGMLDEFSNAPVELPVVTLSFDYINKERRKREYVMDDMNTCESLIQVLEPIIVQNEASKTRVFMHCLKCLKEFPKDQAKKRIEKKPKKSSAWTSEEESGSDFDSVSEVLTCPSCGSNLLLEVDDPRKSEVNTPYGSVTSFDLSSNPIAASSPWKQKRDTNAVIVSHLQDPSVDIFSSNSSDLSYTKSASSTPSQLSPKKDRTKTNLSPAHGPRGQAIRDLLMPSPSKDGSLTSSLSSQHSGTSADYRLPDSSIKMEASECSAVEELANYPREKLTELLTTNKSGFRQSTEQPSSAPQRYSLCPTDGGSVSSMDAASGPPTPVQPITSNPFESHFRNGASTETKADPSRSSLSHLMNGNAKTSADECDGGRASGKSNEVESRTNGGGSDEVFNHRVDHSYIEDDFVVLDNSEAASNHNMEYRNAFHIQEGYHQEKDTVSVDANSVGRLDSNESDIAVISETDVQSSNSALAMLRNSSVGNLSTTSDTVFENSHHVNISNKSSESPVQPRQETSSDDHRSLLSSNEHDAIYKSNSGSDSAADVNGSGQWNVHGTNRTAMKRAVQSSPSHSINSVTVETTSMLSMAQEDCCSIHHRLKLFFSMSVFGNDEEFTCLLRGTVFQFSKKLSFDGLVVVSTEGIYILKITKEESENPSDWLAKKTQHLIKDLIRVHVGLGSQTMQFEFSSDGILYTIVIGDKKRTRQFAAVLMNLISTSAWKKKFKGVVWEHAQTFLNLTDEVFVPQATGDTSYEVDPQINVFITSQLKTRIETKQGTEMSVEDLGIVVTATDIYLVEENHFYPLAPGKNKKSVKGQQQFIPKGHRKISDISGLELYADSLTDVTVSFFSEDTGEESQWNISTVSDASLDQLLTMIKQPWKEMFGVDIHETLHPSIAIQDLA</sequence>
<dbReference type="FunCoup" id="A0A7M7MXT8">
    <property type="interactions" value="779"/>
</dbReference>
<evidence type="ECO:0000256" key="1">
    <source>
        <dbReference type="ARBA" id="ARBA00004496"/>
    </source>
</evidence>
<dbReference type="Pfam" id="PF23142">
    <property type="entry name" value="PH_PLEKHM2"/>
    <property type="match status" value="1"/>
</dbReference>
<feature type="compositionally biased region" description="Polar residues" evidence="5">
    <location>
        <begin position="918"/>
        <end position="936"/>
    </location>
</feature>
<dbReference type="Pfam" id="PF13855">
    <property type="entry name" value="LRR_8"/>
    <property type="match status" value="1"/>
</dbReference>
<dbReference type="InterPro" id="IPR057292">
    <property type="entry name" value="PH_S11IP"/>
</dbReference>
<name>A0A7M7MXT8_STRPU</name>
<dbReference type="SMART" id="SM00364">
    <property type="entry name" value="LRR_BAC"/>
    <property type="match status" value="2"/>
</dbReference>